<accession>A0A1I1K7P9</accession>
<dbReference type="Pfam" id="PF03938">
    <property type="entry name" value="OmpH"/>
    <property type="match status" value="1"/>
</dbReference>
<dbReference type="Gene3D" id="3.30.910.20">
    <property type="entry name" value="Skp domain"/>
    <property type="match status" value="1"/>
</dbReference>
<dbReference type="Proteomes" id="UP000198728">
    <property type="component" value="Unassembled WGS sequence"/>
</dbReference>
<dbReference type="EMBL" id="FOLG01000006">
    <property type="protein sequence ID" value="SFC56312.1"/>
    <property type="molecule type" value="Genomic_DNA"/>
</dbReference>
<gene>
    <name evidence="2" type="ORF">SAMN04488094_10678</name>
</gene>
<name>A0A1I1K7P9_9RHOB</name>
<dbReference type="SMART" id="SM00935">
    <property type="entry name" value="OmpH"/>
    <property type="match status" value="1"/>
</dbReference>
<dbReference type="RefSeq" id="WP_093360892.1">
    <property type="nucleotide sequence ID" value="NZ_FOLG01000006.1"/>
</dbReference>
<dbReference type="AlphaFoldDB" id="A0A1I1K7P9"/>
<evidence type="ECO:0000256" key="1">
    <source>
        <dbReference type="SAM" id="MobiDB-lite"/>
    </source>
</evidence>
<dbReference type="OrthoDB" id="7868372at2"/>
<dbReference type="STRING" id="441112.SAMN04488094_10678"/>
<dbReference type="SUPFAM" id="SSF111384">
    <property type="entry name" value="OmpH-like"/>
    <property type="match status" value="1"/>
</dbReference>
<organism evidence="2 3">
    <name type="scientific">Tropicimonas isoalkanivorans</name>
    <dbReference type="NCBI Taxonomy" id="441112"/>
    <lineage>
        <taxon>Bacteria</taxon>
        <taxon>Pseudomonadati</taxon>
        <taxon>Pseudomonadota</taxon>
        <taxon>Alphaproteobacteria</taxon>
        <taxon>Rhodobacterales</taxon>
        <taxon>Roseobacteraceae</taxon>
        <taxon>Tropicimonas</taxon>
    </lineage>
</organism>
<protein>
    <submittedName>
        <fullName evidence="2">Periplasmic chaperone for outer membrane proteins Skp</fullName>
    </submittedName>
</protein>
<evidence type="ECO:0000313" key="3">
    <source>
        <dbReference type="Proteomes" id="UP000198728"/>
    </source>
</evidence>
<keyword evidence="3" id="KW-1185">Reference proteome</keyword>
<evidence type="ECO:0000313" key="2">
    <source>
        <dbReference type="EMBL" id="SFC56312.1"/>
    </source>
</evidence>
<feature type="compositionally biased region" description="Low complexity" evidence="1">
    <location>
        <begin position="211"/>
        <end position="221"/>
    </location>
</feature>
<dbReference type="GO" id="GO:0051082">
    <property type="term" value="F:unfolded protein binding"/>
    <property type="evidence" value="ECO:0007669"/>
    <property type="project" value="InterPro"/>
</dbReference>
<dbReference type="InterPro" id="IPR005632">
    <property type="entry name" value="Chaperone_Skp"/>
</dbReference>
<feature type="region of interest" description="Disordered" evidence="1">
    <location>
        <begin position="180"/>
        <end position="227"/>
    </location>
</feature>
<dbReference type="InterPro" id="IPR024930">
    <property type="entry name" value="Skp_dom_sf"/>
</dbReference>
<reference evidence="2 3" key="1">
    <citation type="submission" date="2016-10" db="EMBL/GenBank/DDBJ databases">
        <authorList>
            <person name="de Groot N.N."/>
        </authorList>
    </citation>
    <scope>NUCLEOTIDE SEQUENCE [LARGE SCALE GENOMIC DNA]</scope>
    <source>
        <strain evidence="2 3">DSM 19548</strain>
    </source>
</reference>
<sequence length="227" mass="24679">MAVRAVRGVLTGLVLTAAGVVAPPLPAQDADGMAAAQILILDQERLFSDSKYGLRVQAELEKISNDLAERNQLISAELRAEEQELTERRSSLSPEEFRPLADAFDTKVVRLREEQDARIRELQRRRDQERRVFTQRVLPVLSNLAGEAGAVAILDERAVILSADRIDVTDQAIQRVDELLGDGGELAAPEPGEDLPPADNAPDPEAVDQLPGSPSPGVVVPLDARDQ</sequence>
<proteinExistence type="predicted"/>